<proteinExistence type="predicted"/>
<reference evidence="1 2" key="1">
    <citation type="journal article" date="2019" name="Nat. Ecol. Evol.">
        <title>Megaphylogeny resolves global patterns of mushroom evolution.</title>
        <authorList>
            <person name="Varga T."/>
            <person name="Krizsan K."/>
            <person name="Foldi C."/>
            <person name="Dima B."/>
            <person name="Sanchez-Garcia M."/>
            <person name="Sanchez-Ramirez S."/>
            <person name="Szollosi G.J."/>
            <person name="Szarkandi J.G."/>
            <person name="Papp V."/>
            <person name="Albert L."/>
            <person name="Andreopoulos W."/>
            <person name="Angelini C."/>
            <person name="Antonin V."/>
            <person name="Barry K.W."/>
            <person name="Bougher N.L."/>
            <person name="Buchanan P."/>
            <person name="Buyck B."/>
            <person name="Bense V."/>
            <person name="Catcheside P."/>
            <person name="Chovatia M."/>
            <person name="Cooper J."/>
            <person name="Damon W."/>
            <person name="Desjardin D."/>
            <person name="Finy P."/>
            <person name="Geml J."/>
            <person name="Haridas S."/>
            <person name="Hughes K."/>
            <person name="Justo A."/>
            <person name="Karasinski D."/>
            <person name="Kautmanova I."/>
            <person name="Kiss B."/>
            <person name="Kocsube S."/>
            <person name="Kotiranta H."/>
            <person name="LaButti K.M."/>
            <person name="Lechner B.E."/>
            <person name="Liimatainen K."/>
            <person name="Lipzen A."/>
            <person name="Lukacs Z."/>
            <person name="Mihaltcheva S."/>
            <person name="Morgado L.N."/>
            <person name="Niskanen T."/>
            <person name="Noordeloos M.E."/>
            <person name="Ohm R.A."/>
            <person name="Ortiz-Santana B."/>
            <person name="Ovrebo C."/>
            <person name="Racz N."/>
            <person name="Riley R."/>
            <person name="Savchenko A."/>
            <person name="Shiryaev A."/>
            <person name="Soop K."/>
            <person name="Spirin V."/>
            <person name="Szebenyi C."/>
            <person name="Tomsovsky M."/>
            <person name="Tulloss R.E."/>
            <person name="Uehling J."/>
            <person name="Grigoriev I.V."/>
            <person name="Vagvolgyi C."/>
            <person name="Papp T."/>
            <person name="Martin F.M."/>
            <person name="Miettinen O."/>
            <person name="Hibbett D.S."/>
            <person name="Nagy L.G."/>
        </authorList>
    </citation>
    <scope>NUCLEOTIDE SEQUENCE [LARGE SCALE GENOMIC DNA]</scope>
    <source>
        <strain evidence="1 2">NL-1719</strain>
    </source>
</reference>
<dbReference type="Proteomes" id="UP000308600">
    <property type="component" value="Unassembled WGS sequence"/>
</dbReference>
<dbReference type="EMBL" id="ML208294">
    <property type="protein sequence ID" value="TFK71696.1"/>
    <property type="molecule type" value="Genomic_DNA"/>
</dbReference>
<name>A0ACD3B1H9_9AGAR</name>
<keyword evidence="2" id="KW-1185">Reference proteome</keyword>
<evidence type="ECO:0000313" key="2">
    <source>
        <dbReference type="Proteomes" id="UP000308600"/>
    </source>
</evidence>
<evidence type="ECO:0000313" key="1">
    <source>
        <dbReference type="EMBL" id="TFK71696.1"/>
    </source>
</evidence>
<gene>
    <name evidence="1" type="ORF">BDN72DRAFT_414781</name>
</gene>
<organism evidence="1 2">
    <name type="scientific">Pluteus cervinus</name>
    <dbReference type="NCBI Taxonomy" id="181527"/>
    <lineage>
        <taxon>Eukaryota</taxon>
        <taxon>Fungi</taxon>
        <taxon>Dikarya</taxon>
        <taxon>Basidiomycota</taxon>
        <taxon>Agaricomycotina</taxon>
        <taxon>Agaricomycetes</taxon>
        <taxon>Agaricomycetidae</taxon>
        <taxon>Agaricales</taxon>
        <taxon>Pluteineae</taxon>
        <taxon>Pluteaceae</taxon>
        <taxon>Pluteus</taxon>
    </lineage>
</organism>
<protein>
    <submittedName>
        <fullName evidence="1">Uncharacterized protein</fullName>
    </submittedName>
</protein>
<accession>A0ACD3B1H9</accession>
<sequence>MPAWSKHRPVPPTFSFVYLTSSRAFCLGFFRAECRPCFILASSNHYSRTGSQGRLLATFEQQHIFSHTKQDQFSPHSSPIPKFPKLRTSVRRPSSTVYPSSLLPINRARWPSGK</sequence>